<protein>
    <submittedName>
        <fullName evidence="1">Uncharacterized protein</fullName>
    </submittedName>
</protein>
<name>A0A2P2R2Q2_RHIMU</name>
<dbReference type="AlphaFoldDB" id="A0A2P2R2Q2"/>
<organism evidence="1">
    <name type="scientific">Rhizophora mucronata</name>
    <name type="common">Asiatic mangrove</name>
    <dbReference type="NCBI Taxonomy" id="61149"/>
    <lineage>
        <taxon>Eukaryota</taxon>
        <taxon>Viridiplantae</taxon>
        <taxon>Streptophyta</taxon>
        <taxon>Embryophyta</taxon>
        <taxon>Tracheophyta</taxon>
        <taxon>Spermatophyta</taxon>
        <taxon>Magnoliopsida</taxon>
        <taxon>eudicotyledons</taxon>
        <taxon>Gunneridae</taxon>
        <taxon>Pentapetalae</taxon>
        <taxon>rosids</taxon>
        <taxon>fabids</taxon>
        <taxon>Malpighiales</taxon>
        <taxon>Rhizophoraceae</taxon>
        <taxon>Rhizophora</taxon>
    </lineage>
</organism>
<dbReference type="EMBL" id="GGEC01093062">
    <property type="protein sequence ID" value="MBX73546.1"/>
    <property type="molecule type" value="Transcribed_RNA"/>
</dbReference>
<accession>A0A2P2R2Q2</accession>
<sequence length="52" mass="6225">MVHTTNRPLVECYRAYENELDSHCRAINNIEKKKIETQNRFHNLLFVGFTVM</sequence>
<evidence type="ECO:0000313" key="1">
    <source>
        <dbReference type="EMBL" id="MBX73546.1"/>
    </source>
</evidence>
<proteinExistence type="predicted"/>
<reference evidence="1" key="1">
    <citation type="submission" date="2018-02" db="EMBL/GenBank/DDBJ databases">
        <title>Rhizophora mucronata_Transcriptome.</title>
        <authorList>
            <person name="Meera S.P."/>
            <person name="Sreeshan A."/>
            <person name="Augustine A."/>
        </authorList>
    </citation>
    <scope>NUCLEOTIDE SEQUENCE</scope>
    <source>
        <tissue evidence="1">Leaf</tissue>
    </source>
</reference>